<name>A0A382M8X0_9ZZZZ</name>
<feature type="non-terminal residue" evidence="1">
    <location>
        <position position="1"/>
    </location>
</feature>
<gene>
    <name evidence="1" type="ORF">METZ01_LOCUS296686</name>
</gene>
<evidence type="ECO:0000313" key="1">
    <source>
        <dbReference type="EMBL" id="SVC43832.1"/>
    </source>
</evidence>
<protein>
    <submittedName>
        <fullName evidence="1">Uncharacterized protein</fullName>
    </submittedName>
</protein>
<reference evidence="1" key="1">
    <citation type="submission" date="2018-05" db="EMBL/GenBank/DDBJ databases">
        <authorList>
            <person name="Lanie J.A."/>
            <person name="Ng W.-L."/>
            <person name="Kazmierczak K.M."/>
            <person name="Andrzejewski T.M."/>
            <person name="Davidsen T.M."/>
            <person name="Wayne K.J."/>
            <person name="Tettelin H."/>
            <person name="Glass J.I."/>
            <person name="Rusch D."/>
            <person name="Podicherti R."/>
            <person name="Tsui H.-C.T."/>
            <person name="Winkler M.E."/>
        </authorList>
    </citation>
    <scope>NUCLEOTIDE SEQUENCE</scope>
</reference>
<dbReference type="EMBL" id="UINC01091227">
    <property type="protein sequence ID" value="SVC43832.1"/>
    <property type="molecule type" value="Genomic_DNA"/>
</dbReference>
<accession>A0A382M8X0</accession>
<proteinExistence type="predicted"/>
<feature type="non-terminal residue" evidence="1">
    <location>
        <position position="33"/>
    </location>
</feature>
<sequence length="33" mass="3821">VTEILLPDTVEQALAVFDFYLAQQNQVTDNRIR</sequence>
<dbReference type="AlphaFoldDB" id="A0A382M8X0"/>
<organism evidence="1">
    <name type="scientific">marine metagenome</name>
    <dbReference type="NCBI Taxonomy" id="408172"/>
    <lineage>
        <taxon>unclassified sequences</taxon>
        <taxon>metagenomes</taxon>
        <taxon>ecological metagenomes</taxon>
    </lineage>
</organism>